<dbReference type="InParanoid" id="A0A251SPR3"/>
<keyword evidence="1" id="KW-0812">Transmembrane</keyword>
<evidence type="ECO:0000313" key="2">
    <source>
        <dbReference type="EMBL" id="OTG00533.1"/>
    </source>
</evidence>
<name>A0A251SPR3_HELAN</name>
<keyword evidence="1" id="KW-1133">Transmembrane helix</keyword>
<feature type="transmembrane region" description="Helical" evidence="1">
    <location>
        <begin position="20"/>
        <end position="41"/>
    </location>
</feature>
<reference evidence="3" key="1">
    <citation type="journal article" date="2017" name="Nature">
        <title>The sunflower genome provides insights into oil metabolism, flowering and Asterid evolution.</title>
        <authorList>
            <person name="Badouin H."/>
            <person name="Gouzy J."/>
            <person name="Grassa C.J."/>
            <person name="Murat F."/>
            <person name="Staton S.E."/>
            <person name="Cottret L."/>
            <person name="Lelandais-Briere C."/>
            <person name="Owens G.L."/>
            <person name="Carrere S."/>
            <person name="Mayjonade B."/>
            <person name="Legrand L."/>
            <person name="Gill N."/>
            <person name="Kane N.C."/>
            <person name="Bowers J.E."/>
            <person name="Hubner S."/>
            <person name="Bellec A."/>
            <person name="Berard A."/>
            <person name="Berges H."/>
            <person name="Blanchet N."/>
            <person name="Boniface M.C."/>
            <person name="Brunel D."/>
            <person name="Catrice O."/>
            <person name="Chaidir N."/>
            <person name="Claudel C."/>
            <person name="Donnadieu C."/>
            <person name="Faraut T."/>
            <person name="Fievet G."/>
            <person name="Helmstetter N."/>
            <person name="King M."/>
            <person name="Knapp S.J."/>
            <person name="Lai Z."/>
            <person name="Le Paslier M.C."/>
            <person name="Lippi Y."/>
            <person name="Lorenzon L."/>
            <person name="Mandel J.R."/>
            <person name="Marage G."/>
            <person name="Marchand G."/>
            <person name="Marquand E."/>
            <person name="Bret-Mestries E."/>
            <person name="Morien E."/>
            <person name="Nambeesan S."/>
            <person name="Nguyen T."/>
            <person name="Pegot-Espagnet P."/>
            <person name="Pouilly N."/>
            <person name="Raftis F."/>
            <person name="Sallet E."/>
            <person name="Schiex T."/>
            <person name="Thomas J."/>
            <person name="Vandecasteele C."/>
            <person name="Vares D."/>
            <person name="Vear F."/>
            <person name="Vautrin S."/>
            <person name="Crespi M."/>
            <person name="Mangin B."/>
            <person name="Burke J.M."/>
            <person name="Salse J."/>
            <person name="Munos S."/>
            <person name="Vincourt P."/>
            <person name="Rieseberg L.H."/>
            <person name="Langlade N.B."/>
        </authorList>
    </citation>
    <scope>NUCLEOTIDE SEQUENCE [LARGE SCALE GENOMIC DNA]</scope>
    <source>
        <strain evidence="3">cv. SF193</strain>
    </source>
</reference>
<proteinExistence type="predicted"/>
<organism evidence="2 3">
    <name type="scientific">Helianthus annuus</name>
    <name type="common">Common sunflower</name>
    <dbReference type="NCBI Taxonomy" id="4232"/>
    <lineage>
        <taxon>Eukaryota</taxon>
        <taxon>Viridiplantae</taxon>
        <taxon>Streptophyta</taxon>
        <taxon>Embryophyta</taxon>
        <taxon>Tracheophyta</taxon>
        <taxon>Spermatophyta</taxon>
        <taxon>Magnoliopsida</taxon>
        <taxon>eudicotyledons</taxon>
        <taxon>Gunneridae</taxon>
        <taxon>Pentapetalae</taxon>
        <taxon>asterids</taxon>
        <taxon>campanulids</taxon>
        <taxon>Asterales</taxon>
        <taxon>Asteraceae</taxon>
        <taxon>Asteroideae</taxon>
        <taxon>Heliantheae alliance</taxon>
        <taxon>Heliantheae</taxon>
        <taxon>Helianthus</taxon>
    </lineage>
</organism>
<accession>A0A251SPR3</accession>
<sequence>MCSVTFVLVIVMNSSIINKIMLFDPNVCFIVFYIFRVLTFIQFQTLHRFLESYTLTGA</sequence>
<dbReference type="AlphaFoldDB" id="A0A251SPR3"/>
<protein>
    <submittedName>
        <fullName evidence="2">Uncharacterized protein</fullName>
    </submittedName>
</protein>
<keyword evidence="1" id="KW-0472">Membrane</keyword>
<evidence type="ECO:0000256" key="1">
    <source>
        <dbReference type="SAM" id="Phobius"/>
    </source>
</evidence>
<dbReference type="EMBL" id="CM007902">
    <property type="protein sequence ID" value="OTG00533.1"/>
    <property type="molecule type" value="Genomic_DNA"/>
</dbReference>
<keyword evidence="3" id="KW-1185">Reference proteome</keyword>
<gene>
    <name evidence="2" type="ORF">HannXRQ_Chr13g0392091</name>
</gene>
<dbReference type="Proteomes" id="UP000215914">
    <property type="component" value="Chromosome 13"/>
</dbReference>
<evidence type="ECO:0000313" key="3">
    <source>
        <dbReference type="Proteomes" id="UP000215914"/>
    </source>
</evidence>